<comment type="caution">
    <text evidence="2">The sequence shown here is derived from an EMBL/GenBank/DDBJ whole genome shotgun (WGS) entry which is preliminary data.</text>
</comment>
<dbReference type="Proteomes" id="UP000823926">
    <property type="component" value="Unassembled WGS sequence"/>
</dbReference>
<reference evidence="2" key="1">
    <citation type="journal article" date="2021" name="PeerJ">
        <title>Extensive microbial diversity within the chicken gut microbiome revealed by metagenomics and culture.</title>
        <authorList>
            <person name="Gilroy R."/>
            <person name="Ravi A."/>
            <person name="Getino M."/>
            <person name="Pursley I."/>
            <person name="Horton D.L."/>
            <person name="Alikhan N.F."/>
            <person name="Baker D."/>
            <person name="Gharbi K."/>
            <person name="Hall N."/>
            <person name="Watson M."/>
            <person name="Adriaenssens E.M."/>
            <person name="Foster-Nyarko E."/>
            <person name="Jarju S."/>
            <person name="Secka A."/>
            <person name="Antonio M."/>
            <person name="Oren A."/>
            <person name="Chaudhuri R.R."/>
            <person name="La Ragione R."/>
            <person name="Hildebrand F."/>
            <person name="Pallen M.J."/>
        </authorList>
    </citation>
    <scope>NUCLEOTIDE SEQUENCE</scope>
    <source>
        <strain evidence="2">ChiBcec15-1070</strain>
    </source>
</reference>
<dbReference type="EMBL" id="DXHL01000020">
    <property type="protein sequence ID" value="HIW10604.1"/>
    <property type="molecule type" value="Genomic_DNA"/>
</dbReference>
<dbReference type="SUPFAM" id="SSF50346">
    <property type="entry name" value="PRC-barrel domain"/>
    <property type="match status" value="1"/>
</dbReference>
<accession>A0A9D1QDK1</accession>
<organism evidence="2 3">
    <name type="scientific">Candidatus Rikenella faecigallinarum</name>
    <dbReference type="NCBI Taxonomy" id="2838745"/>
    <lineage>
        <taxon>Bacteria</taxon>
        <taxon>Pseudomonadati</taxon>
        <taxon>Bacteroidota</taxon>
        <taxon>Bacteroidia</taxon>
        <taxon>Bacteroidales</taxon>
        <taxon>Rikenellaceae</taxon>
        <taxon>Rikenella</taxon>
    </lineage>
</organism>
<feature type="domain" description="Ribosome maturation factor RimM PRC barrel" evidence="1">
    <location>
        <begin position="131"/>
        <end position="194"/>
    </location>
</feature>
<dbReference type="Gene3D" id="2.30.30.240">
    <property type="entry name" value="PRC-barrel domain"/>
    <property type="match status" value="1"/>
</dbReference>
<protein>
    <recommendedName>
        <fullName evidence="1">Ribosome maturation factor RimM PRC barrel domain-containing protein</fullName>
    </recommendedName>
</protein>
<dbReference type="InterPro" id="IPR056792">
    <property type="entry name" value="PRC_RimM"/>
</dbReference>
<evidence type="ECO:0000313" key="2">
    <source>
        <dbReference type="EMBL" id="HIW10604.1"/>
    </source>
</evidence>
<reference evidence="2" key="2">
    <citation type="submission" date="2021-04" db="EMBL/GenBank/DDBJ databases">
        <authorList>
            <person name="Gilroy R."/>
        </authorList>
    </citation>
    <scope>NUCLEOTIDE SEQUENCE</scope>
    <source>
        <strain evidence="2">ChiBcec15-1070</strain>
    </source>
</reference>
<dbReference type="AlphaFoldDB" id="A0A9D1QDK1"/>
<sequence length="197" mass="21869">MGKQTPFTYMARAEAVIADSAHAVGRIKKGYGSTVEQGDGQRSGDLWVTLFDTFPETWNSAEPLWVEIDSLAVPLFVSAIERKGAGSAVIRFDDFEWEEQATMLVGKVLYREGNTEEEGEDEEGDDFEAWCGFELTDWASGRTGRVTAFYDYPGNPLLGVDFDGQEVMVPVADEVIVAVNERKKRLEALLPEGLFDL</sequence>
<dbReference type="Pfam" id="PF24986">
    <property type="entry name" value="PRC_RimM"/>
    <property type="match status" value="1"/>
</dbReference>
<gene>
    <name evidence="2" type="ORF">H9888_03785</name>
</gene>
<proteinExistence type="predicted"/>
<name>A0A9D1QDK1_9BACT</name>
<dbReference type="InterPro" id="IPR011033">
    <property type="entry name" value="PRC_barrel-like_sf"/>
</dbReference>
<evidence type="ECO:0000313" key="3">
    <source>
        <dbReference type="Proteomes" id="UP000823926"/>
    </source>
</evidence>
<evidence type="ECO:0000259" key="1">
    <source>
        <dbReference type="Pfam" id="PF24986"/>
    </source>
</evidence>